<name>A0A853J6A8_LACRH</name>
<reference evidence="7 8" key="1">
    <citation type="submission" date="2020-07" db="EMBL/GenBank/DDBJ databases">
        <title>Organ Donor 1.</title>
        <authorList>
            <person name="Marsh A.J."/>
            <person name="Azcarate-Peril M.A."/>
        </authorList>
    </citation>
    <scope>NUCLEOTIDE SEQUENCE [LARGE SCALE GENOMIC DNA]</scope>
    <source>
        <strain evidence="7 8">AMC0712</strain>
    </source>
</reference>
<feature type="domain" description="SpaA-like prealbumin fold" evidence="6">
    <location>
        <begin position="1847"/>
        <end position="1928"/>
    </location>
</feature>
<keyword evidence="5" id="KW-1133">Transmembrane helix</keyword>
<feature type="domain" description="SpaA-like prealbumin fold" evidence="6">
    <location>
        <begin position="2404"/>
        <end position="2479"/>
    </location>
</feature>
<feature type="domain" description="SpaA-like prealbumin fold" evidence="6">
    <location>
        <begin position="3306"/>
        <end position="3394"/>
    </location>
</feature>
<organism evidence="7 8">
    <name type="scientific">Lacticaseibacillus rhamnosus</name>
    <name type="common">Lactobacillus rhamnosus</name>
    <dbReference type="NCBI Taxonomy" id="47715"/>
    <lineage>
        <taxon>Bacteria</taxon>
        <taxon>Bacillati</taxon>
        <taxon>Bacillota</taxon>
        <taxon>Bacilli</taxon>
        <taxon>Lactobacillales</taxon>
        <taxon>Lactobacillaceae</taxon>
        <taxon>Lacticaseibacillus</taxon>
    </lineage>
</organism>
<feature type="domain" description="SpaA-like prealbumin fold" evidence="6">
    <location>
        <begin position="2298"/>
        <end position="2381"/>
    </location>
</feature>
<feature type="domain" description="SpaA-like prealbumin fold" evidence="6">
    <location>
        <begin position="2205"/>
        <end position="2283"/>
    </location>
</feature>
<feature type="compositionally biased region" description="Gly residues" evidence="4">
    <location>
        <begin position="3403"/>
        <end position="3413"/>
    </location>
</feature>
<feature type="domain" description="SpaA-like prealbumin fold" evidence="6">
    <location>
        <begin position="2656"/>
        <end position="2735"/>
    </location>
</feature>
<feature type="domain" description="SpaA-like prealbumin fold" evidence="6">
    <location>
        <begin position="2750"/>
        <end position="2830"/>
    </location>
</feature>
<dbReference type="RefSeq" id="WP_180530718.1">
    <property type="nucleotide sequence ID" value="NZ_CP129889.1"/>
</dbReference>
<evidence type="ECO:0000256" key="2">
    <source>
        <dbReference type="ARBA" id="ARBA00022525"/>
    </source>
</evidence>
<feature type="region of interest" description="Disordered" evidence="4">
    <location>
        <begin position="2135"/>
        <end position="2154"/>
    </location>
</feature>
<evidence type="ECO:0000256" key="5">
    <source>
        <dbReference type="SAM" id="Phobius"/>
    </source>
</evidence>
<dbReference type="SUPFAM" id="SSF49478">
    <property type="entry name" value="Cna protein B-type domain"/>
    <property type="match status" value="5"/>
</dbReference>
<feature type="region of interest" description="Disordered" evidence="4">
    <location>
        <begin position="3395"/>
        <end position="3431"/>
    </location>
</feature>
<protein>
    <submittedName>
        <fullName evidence="7">Adhesin</fullName>
    </submittedName>
</protein>
<feature type="region of interest" description="Disordered" evidence="4">
    <location>
        <begin position="358"/>
        <end position="379"/>
    </location>
</feature>
<evidence type="ECO:0000256" key="1">
    <source>
        <dbReference type="ARBA" id="ARBA00007257"/>
    </source>
</evidence>
<feature type="compositionally biased region" description="Basic and acidic residues" evidence="4">
    <location>
        <begin position="2135"/>
        <end position="2148"/>
    </location>
</feature>
<feature type="region of interest" description="Disordered" evidence="4">
    <location>
        <begin position="3034"/>
        <end position="3055"/>
    </location>
</feature>
<feature type="compositionally biased region" description="Polar residues" evidence="4">
    <location>
        <begin position="672"/>
        <end position="683"/>
    </location>
</feature>
<evidence type="ECO:0000256" key="4">
    <source>
        <dbReference type="SAM" id="MobiDB-lite"/>
    </source>
</evidence>
<feature type="domain" description="SpaA-like prealbumin fold" evidence="6">
    <location>
        <begin position="3110"/>
        <end position="3187"/>
    </location>
</feature>
<dbReference type="InterPro" id="IPR013783">
    <property type="entry name" value="Ig-like_fold"/>
</dbReference>
<feature type="domain" description="SpaA-like prealbumin fold" evidence="6">
    <location>
        <begin position="1502"/>
        <end position="1585"/>
    </location>
</feature>
<keyword evidence="5" id="KW-0812">Transmembrane</keyword>
<feature type="domain" description="SpaA-like prealbumin fold" evidence="6">
    <location>
        <begin position="2855"/>
        <end position="2930"/>
    </location>
</feature>
<feature type="domain" description="SpaA-like prealbumin fold" evidence="6">
    <location>
        <begin position="1953"/>
        <end position="2028"/>
    </location>
</feature>
<feature type="domain" description="SpaA-like prealbumin fold" evidence="6">
    <location>
        <begin position="1303"/>
        <end position="1381"/>
    </location>
</feature>
<comment type="similarity">
    <text evidence="1">Belongs to the serine-aspartate repeat-containing protein (SDr) family.</text>
</comment>
<evidence type="ECO:0000256" key="3">
    <source>
        <dbReference type="ARBA" id="ARBA00022729"/>
    </source>
</evidence>
<dbReference type="Gene3D" id="2.60.40.740">
    <property type="match status" value="1"/>
</dbReference>
<dbReference type="Pfam" id="PF17802">
    <property type="entry name" value="SpaA"/>
    <property type="match status" value="16"/>
</dbReference>
<feature type="domain" description="SpaA-like prealbumin fold" evidence="6">
    <location>
        <begin position="1754"/>
        <end position="1833"/>
    </location>
</feature>
<evidence type="ECO:0000313" key="7">
    <source>
        <dbReference type="EMBL" id="NZA05643.1"/>
    </source>
</evidence>
<dbReference type="InterPro" id="IPR041033">
    <property type="entry name" value="SpaA_PFL_dom_1"/>
</dbReference>
<evidence type="ECO:0000259" key="6">
    <source>
        <dbReference type="Pfam" id="PF17802"/>
    </source>
</evidence>
<feature type="compositionally biased region" description="Polar residues" evidence="4">
    <location>
        <begin position="746"/>
        <end position="756"/>
    </location>
</feature>
<keyword evidence="5" id="KW-0472">Membrane</keyword>
<feature type="transmembrane region" description="Helical" evidence="5">
    <location>
        <begin position="3449"/>
        <end position="3468"/>
    </location>
</feature>
<dbReference type="PANTHER" id="PTHR36108">
    <property type="entry name" value="COLOSSIN-B-RELATED"/>
    <property type="match status" value="1"/>
</dbReference>
<dbReference type="EMBL" id="JACCKI010000010">
    <property type="protein sequence ID" value="NZA05643.1"/>
    <property type="molecule type" value="Genomic_DNA"/>
</dbReference>
<dbReference type="Gene3D" id="2.60.40.10">
    <property type="entry name" value="Immunoglobulins"/>
    <property type="match status" value="21"/>
</dbReference>
<feature type="compositionally biased region" description="Basic and acidic residues" evidence="4">
    <location>
        <begin position="364"/>
        <end position="377"/>
    </location>
</feature>
<evidence type="ECO:0000313" key="8">
    <source>
        <dbReference type="Proteomes" id="UP000552935"/>
    </source>
</evidence>
<feature type="domain" description="SpaA-like prealbumin fold" evidence="6">
    <location>
        <begin position="1042"/>
        <end position="1120"/>
    </location>
</feature>
<keyword evidence="3" id="KW-0732">Signal</keyword>
<dbReference type="PANTHER" id="PTHR36108:SF13">
    <property type="entry name" value="COLOSSIN-B-RELATED"/>
    <property type="match status" value="1"/>
</dbReference>
<feature type="domain" description="SpaA-like prealbumin fold" evidence="6">
    <location>
        <begin position="1396"/>
        <end position="1478"/>
    </location>
</feature>
<proteinExistence type="inferred from homology"/>
<sequence>MPNIFTNVVLKDGNGQPLGTEIEQQSTVKLEMTFIIPETSTPFPAGASFTTTLPKNQIDFAQDGSGVFDGDVAEYSFDHTTAQLTIKLLKAVSFGSWKVNITTNFKQLTANDSLDQTLVFHTKDHDTKIPISFKSNAEPVEVADPKATPQSFNPTGIEGSAKFNLNGAETSKTDPTKWDSDPAKLSKNADMELTLTAQGSGETYPKSLTFSDSDLAKIKVSSAPVNVLGDFTEATKSLVAGRDYHAVLSDDKRTVKIYLTGGFKKSTGYQVDYTASIDRSLDDTGKMGSALVEGYRFLTGSQTNNGYGYKSATMRNSGVAITKSGDITNNFRAMNWQIDWDFSMDTMKAGATLTDRFGKQVNGTDDHGQPKIEKDDNQSLDTQSLKVFQVTFDQNANPTVSKDDIAKYFKLTDKGNGEFTLTYLGGGDLPDNASFRIQYQTKLKNTPENGSDISNIVNDQRNHYTHATYPVRLPSAIQKVSGKIDAYLGQMTWRINANRTFRNMRDGKIFDLFPDGVDKLDTDPTAANINTISGEYVTKDDDDGANDGILVYAQDPDGNRTLLKPETDYTMSTNDGDVQTAVKQYNDKDKIGQIDANGQEKGIRGFVVTLKGKYAETDSQIVIYTHTKLDMLKLGQVGHDNDALAKALNNRAFFFFDLPPGDDEVASGGGSSTPTPQKGSFSGALKNSWSDAPDTQYWGVLVNQLGLKYGHLHLTDILPRFDGVNYELIPDSIKFYEVTGPDGVDPSNTGDPTTSGDVKEIKTNPYYGTSGWVSTALTADDAKQQSLLPTNPPDTWLKNNKDLTQQLDFDFPNIDTGRVWVVFKTKRANQWNYNDPNFTNQATVTDTKTTTTIPTFNPSASKSAQSYWTPINKTVSEDAKQKNVLNWHVQLENIQDKYRPMVNPIITDTLEPYGSGAEINATSFKVTLQVGSADEVTLDKGKDYDLALDGNNFTVTFHRTFGNLTQTDGNPLNNYRVNVYYATSSKNSGTVGNTSAVAWDGSQTTKKPSDGVPENARIATTNGFLPSWDSGISGETITQLANLVVEKKDSVSGAPIPGVKFRVSDGTHTFEATTKLDANSQNSTATFQGLPLGDYTLTELNTPAGYKPMAPQKIRLNTTSDSGTAIQTQEVENQPYQIILTKYDNRAEGQSEANRKQYQLANATYDLIDTDTQKKLLTDLKTNDDGQITVGTATSFSGNYTNDDFKPDLKAGQYVLEGLKPGHYKLIEREAPEHYRGDAHDQANVTSGPDKQLWIDSLNAGSVTTAISDETPTATVAAYDQKKPGQLDLKKQAETIKDDHFPDRQPMTGAAFKLYRYGDDGKLDYDKSWQATVTNSDGTVSFNANDLYEGKYQLIETKAPAGYVIPTDLAKGVDVEITGDQTLKFPTIEEPVFRRAVTLNKTDGDFGNPIAGITYALYRENGTELAKDLVTNEKGQVNLPFNLPAGSYYFKETKTLPPYRPNTDKHSFTVKQTDQTQTAAALATENKQKPITVDVTNYQVKTINVKKVDSQYKDHMLAGATFRLTNSAGYSRDITTGKDGLASFGDLLLGHYSLTEVKAPAGYKLDTTVYPITLASGETPSAITVTKEIADDPYQVALTKYDNRADKSDDAATLKKYLLPGATYKLVDTVKNKTLKAGMKTNSDGQLKFGAASSFDTPLKAGEYAVEGLQSDRAYRLVETEAPKHYRGDASDQANLTTGAERQRWEASLRAGSVNFTIKTDQTQLKVTATNQKKPGQLAIKKQAETIKDDKFPDRQPMTGAEFKLYRYDEDGTLDRDKTWTTTITNNDGTVTFNDADLYEGKYQLVETKAPTGYVIPDDLAKGIDVTITGDQTLTLPTIEEPVFRRSIALNKTDGNFGNPIAGITYALYREDGTELAKDLVTNEKGQVNLPFNLPAGSYYFKETKTLPPYRPNTDKHPFTIKQTDLTQTAADLATQNKQKPITVGVTNYQIKTLNVQKVDRTYSDHVLAGAVFRLTNSTGYSRDVTTDEKGIASFGDLLLGNYSLTEIKAPSGYRLDPTVHAITLSSAITPTPITVNKQIADDPYQVTLTKYDNRVKKTDDAATLKKYLLPNATYKLVDTVTNKTLKADLKTNDDGQLKFGAASSFDTPLKAGEYTIDGLKPDRAYRLVETEAPKHYEGDATDQKEHTSGAQKDAWEKSLAAGSVDFTIKADETQVKLTATNQKKPGQLAIKKQAETIKDDKFPDRQPMTGAEFKLYRYQEDGKLDQSRSWHTVITNNDGTVTFKDLDLYEGKYQLVETKAPTGYVIPDDLAKGVDVEITGDQTLKFPTIEESVFRRSIALNKTDGNFGNPIAGITYALYREDGTELAKDLVTDEKGQVNLPFNLPAGSYYFKETKTLRPYRPNTDKHPFTVKQTDLTQTANALAAENKQKPIAVSVTNYQIKTLNVQKVDRQYTDHTLAGAIFRLTNSTGYSRDITTDEKGIASFGDLLLGSYSLTEVKAPSGYRLDPTVHAITLSSAITPTPITVNKQIVDDPYQVTLTKYDNRVKKTDNAATLKKYLLPGATYKLVDTVTNKTLKADMKTNDDGQLKFGAASSFDTPLKAGEYTVEGLKADNTYRLVETEAPKHYEGDATDQTKHTSGAQKDAWEKSLAAGNVDFTIKGSQTQVKLTATNQKKPGQLAIKKQAETIKDDKFPDRQPMTGAEFKLYRYDEDGTLDRDKTWTTTITSNDGTVTFNDADLYEGKYQLVETKAPTGYVIPDDLAKGIDVTITGDQTLTLPTITEPLYRRTAQLAKTDGDFGNPIAGITYALYKDDGTELAKDLVTNKDGQVTLPFDLPAGQYYFQETGTLPPYRPNTDKHPFTVKQTDLTQTAADLAAQNKQKPITVGVTNYQIKTLNVQKVDRQYTNHTLAGATFRLTNSTGYSRDVTTDEKGIASFGDLLLGTYSLTEVKAPSGYRLDPTVHAITLSSAITPTPITVNKQIADDPYQVTLTKYDNRVKKTDDAATLKKYLLPGATYKLVDTVTNKTLKADMKTNDDGQLKFGTASSFETPLKAGEYTIEDLKSDRAYRLVETEAPKHYEGDATDQKEHTSGARKEAWEKSLAAGNVDFTIKADEAQVKLTATNQEKAGQVVITKKADTTGDQRFPGKMTMIGAKFTLYRYREDGTVDHSKSWHATITNQNGIVTLSDHDLYEGKYQLLETQAPRGYVIPDNLAKGIDVNVKGDQKISLDPIIEPEFTRSVQLQKTDGNFDKQLGGVTFNLYGSDDRVLAKDLVTDRNGQIKLPFNLPIGTYYFEETKTLPKYELNTDKITFKVEQTDLTQTAAALAKLNQQQPIKVQVANYQVNTLVVKKVDAANTDHALAGAVFRLTNDQGYRQEITTDANGLASFNHLKLGRYWLTEIKAPAGYSINPDYAQPVAVEVKAGDTMQLVIADKRHTLPSTDGTGGAGTGSGSEAGSEAAGSGSHGNNVRHEQPSRRLLFGSFGDRDTVTLVLLGILILTIAGSTVILRRRKRL</sequence>
<dbReference type="Proteomes" id="UP000552935">
    <property type="component" value="Unassembled WGS sequence"/>
</dbReference>
<feature type="region of interest" description="Disordered" evidence="4">
    <location>
        <begin position="743"/>
        <end position="762"/>
    </location>
</feature>
<gene>
    <name evidence="7" type="ORF">H0N82_11260</name>
</gene>
<comment type="caution">
    <text evidence="7">The sequence shown here is derived from an EMBL/GenBank/DDBJ whole genome shotgun (WGS) entry which is preliminary data.</text>
</comment>
<accession>A0A853J6A8</accession>
<feature type="domain" description="SpaA-like prealbumin fold" evidence="6">
    <location>
        <begin position="3200"/>
        <end position="3282"/>
    </location>
</feature>
<keyword evidence="2" id="KW-0964">Secreted</keyword>
<feature type="region of interest" description="Disordered" evidence="4">
    <location>
        <begin position="664"/>
        <end position="683"/>
    </location>
</feature>